<accession>A0AAN6I2Q7</accession>
<dbReference type="EMBL" id="JAHLUH010000001">
    <property type="protein sequence ID" value="KAG7730399.1"/>
    <property type="molecule type" value="Genomic_DNA"/>
</dbReference>
<sequence>MTPEGCPESRSDEGCRPGTRGPGNTRSSNSTALYFFRLVSGARMRSQQARGGAGLVTREPCKSKQIEPTTRN</sequence>
<feature type="region of interest" description="Disordered" evidence="1">
    <location>
        <begin position="49"/>
        <end position="72"/>
    </location>
</feature>
<dbReference type="Proteomes" id="UP000738402">
    <property type="component" value="Unassembled WGS sequence"/>
</dbReference>
<organism evidence="2 3">
    <name type="scientific">Ogataea haglerorum</name>
    <dbReference type="NCBI Taxonomy" id="1937702"/>
    <lineage>
        <taxon>Eukaryota</taxon>
        <taxon>Fungi</taxon>
        <taxon>Dikarya</taxon>
        <taxon>Ascomycota</taxon>
        <taxon>Saccharomycotina</taxon>
        <taxon>Pichiomycetes</taxon>
        <taxon>Pichiales</taxon>
        <taxon>Pichiaceae</taxon>
        <taxon>Ogataea</taxon>
    </lineage>
</organism>
<feature type="region of interest" description="Disordered" evidence="1">
    <location>
        <begin position="1"/>
        <end position="31"/>
    </location>
</feature>
<gene>
    <name evidence="2" type="ORF">KL933_000194</name>
</gene>
<feature type="compositionally biased region" description="Polar residues" evidence="1">
    <location>
        <begin position="22"/>
        <end position="31"/>
    </location>
</feature>
<dbReference type="AlphaFoldDB" id="A0AAN6I2Q7"/>
<reference evidence="2" key="1">
    <citation type="journal article" date="2021" name="G3 (Bethesda)">
        <title>Genomic diversity, chromosomal rearrangements, and interspecies hybridization in the ogataea polymorpha species complex.</title>
        <authorList>
            <person name="Hanson S.J."/>
            <person name="Cinneide E.O."/>
            <person name="Salzberg L.I."/>
            <person name="Wolfe K.H."/>
            <person name="McGowan J."/>
            <person name="Fitzpatrick D.A."/>
            <person name="Matlin K."/>
        </authorList>
    </citation>
    <scope>NUCLEOTIDE SEQUENCE</scope>
    <source>
        <strain evidence="2">83-405-1</strain>
    </source>
</reference>
<name>A0AAN6I2Q7_9ASCO</name>
<evidence type="ECO:0000313" key="2">
    <source>
        <dbReference type="EMBL" id="KAG7730399.1"/>
    </source>
</evidence>
<proteinExistence type="predicted"/>
<protein>
    <submittedName>
        <fullName evidence="2">Uncharacterized protein</fullName>
    </submittedName>
</protein>
<comment type="caution">
    <text evidence="2">The sequence shown here is derived from an EMBL/GenBank/DDBJ whole genome shotgun (WGS) entry which is preliminary data.</text>
</comment>
<evidence type="ECO:0000313" key="3">
    <source>
        <dbReference type="Proteomes" id="UP000738402"/>
    </source>
</evidence>
<evidence type="ECO:0000256" key="1">
    <source>
        <dbReference type="SAM" id="MobiDB-lite"/>
    </source>
</evidence>